<reference evidence="2 3" key="1">
    <citation type="submission" date="2023-03" db="EMBL/GenBank/DDBJ databases">
        <title>WGS of Gossypium arboreum.</title>
        <authorList>
            <person name="Yu D."/>
        </authorList>
    </citation>
    <scope>NUCLEOTIDE SEQUENCE [LARGE SCALE GENOMIC DNA]</scope>
    <source>
        <tissue evidence="2">Leaf</tissue>
    </source>
</reference>
<evidence type="ECO:0000313" key="3">
    <source>
        <dbReference type="Proteomes" id="UP001358586"/>
    </source>
</evidence>
<keyword evidence="3" id="KW-1185">Reference proteome</keyword>
<name>A0ABR0PMU0_GOSAR</name>
<evidence type="ECO:0000313" key="2">
    <source>
        <dbReference type="EMBL" id="KAK5825739.1"/>
    </source>
</evidence>
<organism evidence="2 3">
    <name type="scientific">Gossypium arboreum</name>
    <name type="common">Tree cotton</name>
    <name type="synonym">Gossypium nanking</name>
    <dbReference type="NCBI Taxonomy" id="29729"/>
    <lineage>
        <taxon>Eukaryota</taxon>
        <taxon>Viridiplantae</taxon>
        <taxon>Streptophyta</taxon>
        <taxon>Embryophyta</taxon>
        <taxon>Tracheophyta</taxon>
        <taxon>Spermatophyta</taxon>
        <taxon>Magnoliopsida</taxon>
        <taxon>eudicotyledons</taxon>
        <taxon>Gunneridae</taxon>
        <taxon>Pentapetalae</taxon>
        <taxon>rosids</taxon>
        <taxon>malvids</taxon>
        <taxon>Malvales</taxon>
        <taxon>Malvaceae</taxon>
        <taxon>Malvoideae</taxon>
        <taxon>Gossypium</taxon>
    </lineage>
</organism>
<protein>
    <submittedName>
        <fullName evidence="2">Uncharacterized protein</fullName>
    </submittedName>
</protein>
<feature type="compositionally biased region" description="Basic and acidic residues" evidence="1">
    <location>
        <begin position="109"/>
        <end position="120"/>
    </location>
</feature>
<gene>
    <name evidence="2" type="ORF">PVK06_020603</name>
</gene>
<feature type="region of interest" description="Disordered" evidence="1">
    <location>
        <begin position="208"/>
        <end position="227"/>
    </location>
</feature>
<dbReference type="EMBL" id="JARKNE010000006">
    <property type="protein sequence ID" value="KAK5825739.1"/>
    <property type="molecule type" value="Genomic_DNA"/>
</dbReference>
<evidence type="ECO:0000256" key="1">
    <source>
        <dbReference type="SAM" id="MobiDB-lite"/>
    </source>
</evidence>
<dbReference type="Proteomes" id="UP001358586">
    <property type="component" value="Chromosome 6"/>
</dbReference>
<proteinExistence type="predicted"/>
<comment type="caution">
    <text evidence="2">The sequence shown here is derived from an EMBL/GenBank/DDBJ whole genome shotgun (WGS) entry which is preliminary data.</text>
</comment>
<feature type="region of interest" description="Disordered" evidence="1">
    <location>
        <begin position="107"/>
        <end position="128"/>
    </location>
</feature>
<accession>A0ABR0PMU0</accession>
<sequence length="227" mass="25744">MGWIIAQGFFYSYSGRSLGDCELSGFRDGFIFPQYLLEASFYLPLHRFFCRVLNIYAIAYGQLNGPYWWTLHPPHIDVEALMESTQKATVAVNIQIQVVSCNHKRQRLKEKSSNVGEKSEASLVHHRPSKEPSILERESLVSPSAISIPPTNPEDRNLPPEYKEFAYPSSSSDGIYKPTIVELVNYFSIIVVELEIMSCALQQAYRKDEANQANSKKTIHLGKQPLS</sequence>